<dbReference type="InterPro" id="IPR039426">
    <property type="entry name" value="TonB-dep_rcpt-like"/>
</dbReference>
<dbReference type="SUPFAM" id="SSF56935">
    <property type="entry name" value="Porins"/>
    <property type="match status" value="1"/>
</dbReference>
<dbReference type="InterPro" id="IPR000531">
    <property type="entry name" value="Beta-barrel_TonB"/>
</dbReference>
<dbReference type="Gene3D" id="2.170.130.10">
    <property type="entry name" value="TonB-dependent receptor, plug domain"/>
    <property type="match status" value="1"/>
</dbReference>
<evidence type="ECO:0000256" key="2">
    <source>
        <dbReference type="ARBA" id="ARBA00022448"/>
    </source>
</evidence>
<evidence type="ECO:0000256" key="3">
    <source>
        <dbReference type="ARBA" id="ARBA00022452"/>
    </source>
</evidence>
<dbReference type="RefSeq" id="WP_198575857.1">
    <property type="nucleotide sequence ID" value="NZ_JADWOX010000005.1"/>
</dbReference>
<keyword evidence="2 8" id="KW-0813">Transport</keyword>
<evidence type="ECO:0000256" key="9">
    <source>
        <dbReference type="RuleBase" id="RU003357"/>
    </source>
</evidence>
<keyword evidence="3 8" id="KW-1134">Transmembrane beta strand</keyword>
<keyword evidence="13" id="KW-0675">Receptor</keyword>
<keyword evidence="7 8" id="KW-0998">Cell outer membrane</keyword>
<keyword evidence="10" id="KW-0732">Signal</keyword>
<gene>
    <name evidence="13" type="ORF">I4Q42_09695</name>
</gene>
<reference evidence="13 14" key="1">
    <citation type="submission" date="2020-11" db="EMBL/GenBank/DDBJ databases">
        <title>genome sequence of strain KACC 18849.</title>
        <authorList>
            <person name="Gao J."/>
            <person name="Zhang X."/>
        </authorList>
    </citation>
    <scope>NUCLEOTIDE SEQUENCE [LARGE SCALE GENOMIC DNA]</scope>
    <source>
        <strain evidence="13 14">KACC 18849</strain>
    </source>
</reference>
<evidence type="ECO:0000256" key="4">
    <source>
        <dbReference type="ARBA" id="ARBA00022692"/>
    </source>
</evidence>
<evidence type="ECO:0000256" key="5">
    <source>
        <dbReference type="ARBA" id="ARBA00023077"/>
    </source>
</evidence>
<comment type="similarity">
    <text evidence="8 9">Belongs to the TonB-dependent receptor family.</text>
</comment>
<dbReference type="InterPro" id="IPR037066">
    <property type="entry name" value="Plug_dom_sf"/>
</dbReference>
<dbReference type="EMBL" id="JADWOX010000005">
    <property type="protein sequence ID" value="MBI1683941.1"/>
    <property type="molecule type" value="Genomic_DNA"/>
</dbReference>
<sequence>MTRKRLLTTTIISGLAIAAASAGVASAQTAPESDSTEIEAVVVTGSRIARPDYVSNSPIVSVGQEQLAKTGSVTVDTLLNQMPQFVPGVSSTSNNPSNGGQANIQLRGLGSNRTLVLMDGHRIVPSNSDGTVDVNLIPSAILQNIEVITGGASATYGSDAMAGVVNFKLNNRFSGLQVDASYGITDAKDGKETSVSVTGGSDFAEDKGHAIISLSYSQRGEILNAAREFSSVSGASATSPYGRYDASGTNLPTQAAMNAVFAKYGIAAGTVAAGANLGFNNDGTLFRNGTNYRGSTAIDYSTIPVTGNYNTGPLNLLQLPLTRYSAFGTLDYDVTENIEAYTSFNFTHYDSRTVLAPSPAAAATGFSVKATNPFIPADLATLLASRANPTANFLLRKRFSDLGPRISETTFNVFQLTTGVRGKTSFRDWTWDLFGSYGKSEQNEIQRGNVSRSSVQSLLDAADGGASICAGGYNPFGLQPLSGECASYIGRTTKNWTSYEQRSVELNLQGGLFTLPAGEVRAAAGTSYRSDKYDYVPDSLLSTGDVIGFNANDALAASVDVYDLYTEVLVPVLKDLPFIKALNVTGGYRFSDYNTVGSVSAFKVDGDWEVVDGVRFRGGYSRGVRAPSIGELYSPQAQGFPQIIDDPCAIDSRARTGSNAAAVRTLCLAQGVPQAIIDTYTYPNTQVNALLGGNPDLKEETADTYSVGVVWTPRFDNPLFEKLSASVDYYSIKIKDAIGTVDAGLALDKCYGGGTGASFYCGLFNRSTETGEILTLTLTNLNLATYETSGVDFQLDWGFGLGAVGLSDDYGSLAFNVVGNYLDKFDVQSLPGEPIDSLKGTIGNTSVSSVAVAKPEWKVMTSATYSFGPAELGVRWRYIDSMLDAGDSSEKIKSFNYFDLNGAWKITDMVQVRAGVYNVADKQPPVFSSNIQANTDPSTYDVLGRRYYVSLKTRF</sequence>
<dbReference type="Gene3D" id="2.40.170.20">
    <property type="entry name" value="TonB-dependent receptor, beta-barrel domain"/>
    <property type="match status" value="1"/>
</dbReference>
<evidence type="ECO:0000256" key="8">
    <source>
        <dbReference type="PROSITE-ProRule" id="PRU01360"/>
    </source>
</evidence>
<organism evidence="13 14">
    <name type="scientific">Caulobacter hibisci</name>
    <dbReference type="NCBI Taxonomy" id="2035993"/>
    <lineage>
        <taxon>Bacteria</taxon>
        <taxon>Pseudomonadati</taxon>
        <taxon>Pseudomonadota</taxon>
        <taxon>Alphaproteobacteria</taxon>
        <taxon>Caulobacterales</taxon>
        <taxon>Caulobacteraceae</taxon>
        <taxon>Caulobacter</taxon>
    </lineage>
</organism>
<dbReference type="PROSITE" id="PS52016">
    <property type="entry name" value="TONB_DEPENDENT_REC_3"/>
    <property type="match status" value="1"/>
</dbReference>
<feature type="domain" description="TonB-dependent receptor plug" evidence="12">
    <location>
        <begin position="57"/>
        <end position="164"/>
    </location>
</feature>
<evidence type="ECO:0000313" key="13">
    <source>
        <dbReference type="EMBL" id="MBI1683941.1"/>
    </source>
</evidence>
<dbReference type="PANTHER" id="PTHR47234">
    <property type="match status" value="1"/>
</dbReference>
<keyword evidence="4 8" id="KW-0812">Transmembrane</keyword>
<keyword evidence="6 8" id="KW-0472">Membrane</keyword>
<dbReference type="PANTHER" id="PTHR47234:SF2">
    <property type="entry name" value="TONB-DEPENDENT RECEPTOR"/>
    <property type="match status" value="1"/>
</dbReference>
<evidence type="ECO:0000256" key="10">
    <source>
        <dbReference type="SAM" id="SignalP"/>
    </source>
</evidence>
<dbReference type="InterPro" id="IPR012910">
    <property type="entry name" value="Plug_dom"/>
</dbReference>
<proteinExistence type="inferred from homology"/>
<evidence type="ECO:0000256" key="7">
    <source>
        <dbReference type="ARBA" id="ARBA00023237"/>
    </source>
</evidence>
<feature type="chain" id="PRO_5045087817" evidence="10">
    <location>
        <begin position="28"/>
        <end position="955"/>
    </location>
</feature>
<comment type="caution">
    <text evidence="13">The sequence shown here is derived from an EMBL/GenBank/DDBJ whole genome shotgun (WGS) entry which is preliminary data.</text>
</comment>
<protein>
    <submittedName>
        <fullName evidence="13">TonB-dependent receptor</fullName>
    </submittedName>
</protein>
<name>A0ABS0SXH7_9CAUL</name>
<dbReference type="InterPro" id="IPR036942">
    <property type="entry name" value="Beta-barrel_TonB_sf"/>
</dbReference>
<comment type="subcellular location">
    <subcellularLocation>
        <location evidence="1 8">Cell outer membrane</location>
        <topology evidence="1 8">Multi-pass membrane protein</topology>
    </subcellularLocation>
</comment>
<evidence type="ECO:0000256" key="6">
    <source>
        <dbReference type="ARBA" id="ARBA00023136"/>
    </source>
</evidence>
<dbReference type="Pfam" id="PF00593">
    <property type="entry name" value="TonB_dep_Rec_b-barrel"/>
    <property type="match status" value="1"/>
</dbReference>
<keyword evidence="5 9" id="KW-0798">TonB box</keyword>
<evidence type="ECO:0000313" key="14">
    <source>
        <dbReference type="Proteomes" id="UP000639859"/>
    </source>
</evidence>
<evidence type="ECO:0000259" key="12">
    <source>
        <dbReference type="Pfam" id="PF07715"/>
    </source>
</evidence>
<dbReference type="Proteomes" id="UP000639859">
    <property type="component" value="Unassembled WGS sequence"/>
</dbReference>
<evidence type="ECO:0000256" key="1">
    <source>
        <dbReference type="ARBA" id="ARBA00004571"/>
    </source>
</evidence>
<feature type="domain" description="TonB-dependent receptor-like beta-barrel" evidence="11">
    <location>
        <begin position="410"/>
        <end position="919"/>
    </location>
</feature>
<evidence type="ECO:0000259" key="11">
    <source>
        <dbReference type="Pfam" id="PF00593"/>
    </source>
</evidence>
<feature type="signal peptide" evidence="10">
    <location>
        <begin position="1"/>
        <end position="27"/>
    </location>
</feature>
<accession>A0ABS0SXH7</accession>
<dbReference type="Pfam" id="PF07715">
    <property type="entry name" value="Plug"/>
    <property type="match status" value="1"/>
</dbReference>
<keyword evidence="14" id="KW-1185">Reference proteome</keyword>